<proteinExistence type="predicted"/>
<sequence length="496" mass="58007">MPCSDVCSIIINPFNKNKFRYLAYPEMKIIVKWLDHGFLIKNNHDQNEAIFIHLNKNTKNITISNNIYTLLKTNARILNYEFLKNFLKFGESYNGTTPWEDIYELLPGFDANICIKALGVYISLNHSFFLMGTTQKPTDILEKFIINHCRYEKVIIEFSGGLDSTALLYAAIRCKPKKDIIALTWHHPDISSKEDFEISKSFCENLGIRQIIHSVQSQDLFTLSEFNKDITIPNLSLMFYTAQQKGYSSCPVDINNYCVLNGHGGDHIFCDPPLPEYIVNAYYDKGCSFALRKLYEFSCFSGIPIIQVIAKIFFKRNRHEKERTYGDFIFNLFKNKKKASLMNMQLMDIIQAIVENHRGQYARIFTPYTCREMINFSIAQPVYETFNKSQKRLPFKKNVYLNYGKSPILRNSKGHLTGIYQKYFTNHIDDIRESINNDKWLDILSIERDYYHCQLDNHENFGLKISFELIHYLCFSVFMKNIELGGYHERRGMSIC</sequence>
<reference evidence="3 4" key="1">
    <citation type="submission" date="2019-04" db="EMBL/GenBank/DDBJ databases">
        <authorList>
            <person name="Li M."/>
            <person name="Gao C."/>
        </authorList>
    </citation>
    <scope>NUCLEOTIDE SEQUENCE [LARGE SCALE GENOMIC DNA]</scope>
    <source>
        <strain evidence="3 4">BGMRC 2031</strain>
    </source>
</reference>
<gene>
    <name evidence="3" type="ORF">FCN80_06245</name>
</gene>
<evidence type="ECO:0000259" key="2">
    <source>
        <dbReference type="Pfam" id="PF01171"/>
    </source>
</evidence>
<accession>A0ABY2SPF2</accession>
<evidence type="ECO:0000313" key="4">
    <source>
        <dbReference type="Proteomes" id="UP000305202"/>
    </source>
</evidence>
<comment type="caution">
    <text evidence="3">The sequence shown here is derived from an EMBL/GenBank/DDBJ whole genome shotgun (WGS) entry which is preliminary data.</text>
</comment>
<dbReference type="SUPFAM" id="SSF52402">
    <property type="entry name" value="Adenine nucleotide alpha hydrolases-like"/>
    <property type="match status" value="1"/>
</dbReference>
<protein>
    <recommendedName>
        <fullName evidence="2">tRNA(Ile)-lysidine/2-thiocytidine synthase N-terminal domain-containing protein</fullName>
    </recommendedName>
</protein>
<evidence type="ECO:0000313" key="3">
    <source>
        <dbReference type="EMBL" id="TKI07483.1"/>
    </source>
</evidence>
<organism evidence="3 4">
    <name type="scientific">Martelella alba</name>
    <dbReference type="NCBI Taxonomy" id="2590451"/>
    <lineage>
        <taxon>Bacteria</taxon>
        <taxon>Pseudomonadati</taxon>
        <taxon>Pseudomonadota</taxon>
        <taxon>Alphaproteobacteria</taxon>
        <taxon>Hyphomicrobiales</taxon>
        <taxon>Aurantimonadaceae</taxon>
        <taxon>Martelella</taxon>
    </lineage>
</organism>
<evidence type="ECO:0000256" key="1">
    <source>
        <dbReference type="ARBA" id="ARBA00022694"/>
    </source>
</evidence>
<dbReference type="Pfam" id="PF01171">
    <property type="entry name" value="ATP_bind_3"/>
    <property type="match status" value="1"/>
</dbReference>
<dbReference type="Proteomes" id="UP000305202">
    <property type="component" value="Unassembled WGS sequence"/>
</dbReference>
<dbReference type="EMBL" id="SZPQ01000004">
    <property type="protein sequence ID" value="TKI07483.1"/>
    <property type="molecule type" value="Genomic_DNA"/>
</dbReference>
<name>A0ABY2SPF2_9HYPH</name>
<dbReference type="RefSeq" id="WP_136989103.1">
    <property type="nucleotide sequence ID" value="NZ_SZPQ01000004.1"/>
</dbReference>
<keyword evidence="1" id="KW-0819">tRNA processing</keyword>
<keyword evidence="4" id="KW-1185">Reference proteome</keyword>
<feature type="domain" description="tRNA(Ile)-lysidine/2-thiocytidine synthase N-terminal" evidence="2">
    <location>
        <begin position="153"/>
        <end position="218"/>
    </location>
</feature>
<dbReference type="Gene3D" id="3.40.50.620">
    <property type="entry name" value="HUPs"/>
    <property type="match status" value="1"/>
</dbReference>
<dbReference type="InterPro" id="IPR011063">
    <property type="entry name" value="TilS/TtcA_N"/>
</dbReference>
<dbReference type="InterPro" id="IPR014729">
    <property type="entry name" value="Rossmann-like_a/b/a_fold"/>
</dbReference>